<name>A0A6I4I0F1_9SPHI</name>
<proteinExistence type="predicted"/>
<organism evidence="1 2">
    <name type="scientific">Mucilaginibacter ginkgonis</name>
    <dbReference type="NCBI Taxonomy" id="2682091"/>
    <lineage>
        <taxon>Bacteria</taxon>
        <taxon>Pseudomonadati</taxon>
        <taxon>Bacteroidota</taxon>
        <taxon>Sphingobacteriia</taxon>
        <taxon>Sphingobacteriales</taxon>
        <taxon>Sphingobacteriaceae</taxon>
        <taxon>Mucilaginibacter</taxon>
    </lineage>
</organism>
<dbReference type="EMBL" id="CP066775">
    <property type="protein sequence ID" value="QQL48939.1"/>
    <property type="molecule type" value="Genomic_DNA"/>
</dbReference>
<protein>
    <submittedName>
        <fullName evidence="1">Uncharacterized protein</fullName>
    </submittedName>
</protein>
<dbReference type="RefSeq" id="WP_157525639.1">
    <property type="nucleotide sequence ID" value="NZ_CP066775.1"/>
</dbReference>
<sequence>MKRSFYTLLTLAVICGAFCACKKTVTLPLKSLISLSMVADSTSFDVPVTPKVTPAPNITFTSGGMLVNTFKFVATKSGSPIEKVIMGNDVTDLFAKTPVLYTINVDTGAYVNSEFRVRFLKTTVANAPAPLILKGTYKTATATTPIEVDFNETTEVRIKIKDQVIVDGLTDITSYLKIYLNRLFMGVMATDVDKAVRTNNVILINSTTNRNIYLKIRANILNAVGGDATQVSVED</sequence>
<evidence type="ECO:0000313" key="2">
    <source>
        <dbReference type="Proteomes" id="UP000429232"/>
    </source>
</evidence>
<dbReference type="KEGG" id="mgik:GO620_012215"/>
<keyword evidence="2" id="KW-1185">Reference proteome</keyword>
<gene>
    <name evidence="1" type="ORF">GO620_012215</name>
</gene>
<dbReference type="AlphaFoldDB" id="A0A6I4I0F1"/>
<dbReference type="PROSITE" id="PS51257">
    <property type="entry name" value="PROKAR_LIPOPROTEIN"/>
    <property type="match status" value="1"/>
</dbReference>
<reference evidence="1 2" key="1">
    <citation type="submission" date="2020-12" db="EMBL/GenBank/DDBJ databases">
        <title>HMF7856_wgs.fasta genome submission.</title>
        <authorList>
            <person name="Kang H."/>
            <person name="Kim H."/>
            <person name="Joh K."/>
        </authorList>
    </citation>
    <scope>NUCLEOTIDE SEQUENCE [LARGE SCALE GENOMIC DNA]</scope>
    <source>
        <strain evidence="1 2">HMF7856</strain>
    </source>
</reference>
<accession>A0A6I4I0F1</accession>
<dbReference type="Proteomes" id="UP000429232">
    <property type="component" value="Chromosome"/>
</dbReference>
<evidence type="ECO:0000313" key="1">
    <source>
        <dbReference type="EMBL" id="QQL48939.1"/>
    </source>
</evidence>